<dbReference type="EC" id="3.6.1.63" evidence="1"/>
<keyword evidence="2" id="KW-1185">Reference proteome</keyword>
<proteinExistence type="predicted"/>
<evidence type="ECO:0000313" key="2">
    <source>
        <dbReference type="Proteomes" id="UP000660131"/>
    </source>
</evidence>
<name>A0ABR7BI55_9PSED</name>
<dbReference type="CDD" id="cd01306">
    <property type="entry name" value="PhnM"/>
    <property type="match status" value="1"/>
</dbReference>
<dbReference type="Proteomes" id="UP000660131">
    <property type="component" value="Unassembled WGS sequence"/>
</dbReference>
<dbReference type="GO" id="GO:0016787">
    <property type="term" value="F:hydrolase activity"/>
    <property type="evidence" value="ECO:0007669"/>
    <property type="project" value="UniProtKB-KW"/>
</dbReference>
<comment type="caution">
    <text evidence="1">The sequence shown here is derived from an EMBL/GenBank/DDBJ whole genome shotgun (WGS) entry which is preliminary data.</text>
</comment>
<dbReference type="NCBIfam" id="NF011984">
    <property type="entry name" value="PRK15446.1-5"/>
    <property type="match status" value="1"/>
</dbReference>
<evidence type="ECO:0000313" key="1">
    <source>
        <dbReference type="EMBL" id="MBC3956857.1"/>
    </source>
</evidence>
<dbReference type="InterPro" id="IPR011059">
    <property type="entry name" value="Metal-dep_hydrolase_composite"/>
</dbReference>
<protein>
    <submittedName>
        <fullName evidence="1">Alpha-D-ribose 1-methylphosphonate 5-triphosphate diphosphatase</fullName>
        <ecNumber evidence="1">3.6.1.63</ecNumber>
    </submittedName>
</protein>
<dbReference type="PANTHER" id="PTHR43135">
    <property type="entry name" value="ALPHA-D-RIBOSE 1-METHYLPHOSPHONATE 5-TRIPHOSPHATE DIPHOSPHATASE"/>
    <property type="match status" value="1"/>
</dbReference>
<dbReference type="PANTHER" id="PTHR43135:SF3">
    <property type="entry name" value="ALPHA-D-RIBOSE 1-METHYLPHOSPHONATE 5-TRIPHOSPHATE DIPHOSPHATASE"/>
    <property type="match status" value="1"/>
</dbReference>
<dbReference type="PIRSF" id="PIRSF038971">
    <property type="entry name" value="PhnM"/>
    <property type="match status" value="1"/>
</dbReference>
<dbReference type="SUPFAM" id="SSF51556">
    <property type="entry name" value="Metallo-dependent hydrolases"/>
    <property type="match status" value="1"/>
</dbReference>
<dbReference type="NCBIfam" id="NF011990">
    <property type="entry name" value="PRK15446.2-6"/>
    <property type="match status" value="1"/>
</dbReference>
<dbReference type="NCBIfam" id="TIGR02318">
    <property type="entry name" value="phosphono_phnM"/>
    <property type="match status" value="1"/>
</dbReference>
<dbReference type="SUPFAM" id="SSF51338">
    <property type="entry name" value="Composite domain of metallo-dependent hydrolases"/>
    <property type="match status" value="1"/>
</dbReference>
<dbReference type="NCBIfam" id="NF011981">
    <property type="entry name" value="PRK15446.1-2"/>
    <property type="match status" value="1"/>
</dbReference>
<dbReference type="NCBIfam" id="NF011983">
    <property type="entry name" value="PRK15446.1-4"/>
    <property type="match status" value="1"/>
</dbReference>
<reference evidence="1 2" key="1">
    <citation type="submission" date="2020-08" db="EMBL/GenBank/DDBJ databases">
        <title>Putative novel bacterial strains isolated from necrotic wheat leaf tissues caused by Xanthomonas translucens.</title>
        <authorList>
            <person name="Tambong J.T."/>
        </authorList>
    </citation>
    <scope>NUCLEOTIDE SEQUENCE [LARGE SCALE GENOMIC DNA]</scope>
    <source>
        <strain evidence="1 2">DOAB 1067</strain>
    </source>
</reference>
<dbReference type="InterPro" id="IPR032466">
    <property type="entry name" value="Metal_Hydrolase"/>
</dbReference>
<dbReference type="InterPro" id="IPR012696">
    <property type="entry name" value="PhnM"/>
</dbReference>
<dbReference type="RefSeq" id="WP_187519348.1">
    <property type="nucleotide sequence ID" value="NZ_JACONV010000014.1"/>
</dbReference>
<organism evidence="1 2">
    <name type="scientific">Pseudomonas triticifolii</name>
    <dbReference type="NCBI Taxonomy" id="2762592"/>
    <lineage>
        <taxon>Bacteria</taxon>
        <taxon>Pseudomonadati</taxon>
        <taxon>Pseudomonadota</taxon>
        <taxon>Gammaproteobacteria</taxon>
        <taxon>Pseudomonadales</taxon>
        <taxon>Pseudomonadaceae</taxon>
        <taxon>Pseudomonas</taxon>
    </lineage>
</organism>
<accession>A0ABR7BI55</accession>
<keyword evidence="1" id="KW-0378">Hydrolase</keyword>
<sequence>MLNEQIFTNARVVTGESVFSGTVVVRDGVIAEIDSGRSQLSQAQDLQGDYLLPGLVELHTDNLEKHLSPRPGVDWPSTSAVISHDAQIVAAGITTVFDALSIGDVNPKGKRMQQLPSMLAAIAAATDAGLTRAEHLLHLRCEVSHPDTLSVFRDLVDQPLVQLVSVMDHAPGQRQFALESKYREYYMGKYHLSSEEMDGFIVEQVANSTEYADRYRRAIVELCLARGLSIASHDDATMAHVEESAGYGMNIAEFPTTLEAARGCRRLGMSVLMGAPNIVRGGSHSGNVAAASLAKEGLLDILSSDYYPASLLQSAFMLAEQDNDLGLPQAMNSVSRTPALAAGLTDRGEIRVGLRADLIHARSHGNLPVIDKVWRQGKRVF</sequence>
<dbReference type="NCBIfam" id="NF011987">
    <property type="entry name" value="PRK15446.2-3"/>
    <property type="match status" value="1"/>
</dbReference>
<dbReference type="InterPro" id="IPR051781">
    <property type="entry name" value="Metallo-dep_Hydrolase"/>
</dbReference>
<dbReference type="EMBL" id="JACONV010000014">
    <property type="protein sequence ID" value="MBC3956857.1"/>
    <property type="molecule type" value="Genomic_DNA"/>
</dbReference>
<dbReference type="Gene3D" id="3.20.20.140">
    <property type="entry name" value="Metal-dependent hydrolases"/>
    <property type="match status" value="1"/>
</dbReference>
<gene>
    <name evidence="1" type="ORF">H8S56_17760</name>
</gene>